<proteinExistence type="predicted"/>
<sequence length="42" mass="4751">MLFIESNKEFMSRCGSYIPGCFLHFALDIDPKKASPIKTADK</sequence>
<dbReference type="EMBL" id="AMXN01000002">
    <property type="protein sequence ID" value="ELS62074.1"/>
    <property type="molecule type" value="Genomic_DNA"/>
</dbReference>
<keyword evidence="2" id="KW-1185">Reference proteome</keyword>
<evidence type="ECO:0000313" key="1">
    <source>
        <dbReference type="EMBL" id="ELS62074.1"/>
    </source>
</evidence>
<dbReference type="Proteomes" id="UP000011182">
    <property type="component" value="Unassembled WGS sequence"/>
</dbReference>
<evidence type="ECO:0000313" key="2">
    <source>
        <dbReference type="Proteomes" id="UP000011182"/>
    </source>
</evidence>
<protein>
    <submittedName>
        <fullName evidence="1">Uncharacterized protein</fullName>
    </submittedName>
</protein>
<organism evidence="1 2">
    <name type="scientific">Bacillus inaquosorum KCTC 13429</name>
    <dbReference type="NCBI Taxonomy" id="1236548"/>
    <lineage>
        <taxon>Bacteria</taxon>
        <taxon>Bacillati</taxon>
        <taxon>Bacillota</taxon>
        <taxon>Bacilli</taxon>
        <taxon>Bacillales</taxon>
        <taxon>Bacillaceae</taxon>
        <taxon>Bacillus</taxon>
    </lineage>
</organism>
<reference evidence="1 2" key="1">
    <citation type="journal article" date="2014" name="Syst. Appl. Microbiol.">
        <title>Genomic insights into the taxonomic status of the three subspecies of Bacillus subtilis.</title>
        <authorList>
            <person name="Yi H."/>
            <person name="Chun J."/>
            <person name="Cha C.J."/>
        </authorList>
    </citation>
    <scope>NUCLEOTIDE SEQUENCE [LARGE SCALE GENOMIC DNA]</scope>
    <source>
        <strain evidence="1 2">KCTC 13429</strain>
    </source>
</reference>
<comment type="caution">
    <text evidence="1">The sequence shown here is derived from an EMBL/GenBank/DDBJ whole genome shotgun (WGS) entry which is preliminary data.</text>
</comment>
<name>A0A9W5PDP9_9BACI</name>
<dbReference type="AlphaFoldDB" id="A0A9W5PDP9"/>
<accession>A0A9W5PDP9</accession>
<gene>
    <name evidence="1" type="ORF">BSI_11530</name>
</gene>